<accession>A0AAP0RFC6</accession>
<gene>
    <name evidence="2" type="ORF">L1049_006346</name>
</gene>
<dbReference type="SUPFAM" id="SSF81383">
    <property type="entry name" value="F-box domain"/>
    <property type="match status" value="1"/>
</dbReference>
<dbReference type="AlphaFoldDB" id="A0AAP0RFC6"/>
<dbReference type="Proteomes" id="UP001415857">
    <property type="component" value="Unassembled WGS sequence"/>
</dbReference>
<reference evidence="2 3" key="1">
    <citation type="journal article" date="2024" name="Plant J.">
        <title>Genome sequences and population genomics reveal climatic adaptation and genomic divergence between two closely related sweetgum species.</title>
        <authorList>
            <person name="Xu W.Q."/>
            <person name="Ren C.Q."/>
            <person name="Zhang X.Y."/>
            <person name="Comes H.P."/>
            <person name="Liu X.H."/>
            <person name="Li Y.G."/>
            <person name="Kettle C.J."/>
            <person name="Jalonen R."/>
            <person name="Gaisberger H."/>
            <person name="Ma Y.Z."/>
            <person name="Qiu Y.X."/>
        </authorList>
    </citation>
    <scope>NUCLEOTIDE SEQUENCE [LARGE SCALE GENOMIC DNA]</scope>
    <source>
        <strain evidence="2">Hangzhou</strain>
    </source>
</reference>
<dbReference type="EMBL" id="JBBPBK010000010">
    <property type="protein sequence ID" value="KAK9276810.1"/>
    <property type="molecule type" value="Genomic_DNA"/>
</dbReference>
<keyword evidence="3" id="KW-1185">Reference proteome</keyword>
<dbReference type="InterPro" id="IPR001810">
    <property type="entry name" value="F-box_dom"/>
</dbReference>
<protein>
    <recommendedName>
        <fullName evidence="1">F-box domain-containing protein</fullName>
    </recommendedName>
</protein>
<dbReference type="PROSITE" id="PS50181">
    <property type="entry name" value="FBOX"/>
    <property type="match status" value="1"/>
</dbReference>
<organism evidence="2 3">
    <name type="scientific">Liquidambar formosana</name>
    <name type="common">Formosan gum</name>
    <dbReference type="NCBI Taxonomy" id="63359"/>
    <lineage>
        <taxon>Eukaryota</taxon>
        <taxon>Viridiplantae</taxon>
        <taxon>Streptophyta</taxon>
        <taxon>Embryophyta</taxon>
        <taxon>Tracheophyta</taxon>
        <taxon>Spermatophyta</taxon>
        <taxon>Magnoliopsida</taxon>
        <taxon>eudicotyledons</taxon>
        <taxon>Gunneridae</taxon>
        <taxon>Pentapetalae</taxon>
        <taxon>Saxifragales</taxon>
        <taxon>Altingiaceae</taxon>
        <taxon>Liquidambar</taxon>
    </lineage>
</organism>
<proteinExistence type="predicted"/>
<sequence>MERGRKRKTGGDRDTSDMISDLPRNIIECILGCLPVQDAVRTSILSRKWRYNWITLPQLVFDKGVFKDEDDTEDKGIEDYDFVHSVNKVLFLHSGPILKFIIYIPNLDSYYDLHINHWILFLFRNRVKELTLDNSISTVSRQLHSCIFSCEHNESVNANAVSKMTSEMLRFHRASPKAAIIYLEP</sequence>
<name>A0AAP0RFC6_LIQFO</name>
<comment type="caution">
    <text evidence="2">The sequence shown here is derived from an EMBL/GenBank/DDBJ whole genome shotgun (WGS) entry which is preliminary data.</text>
</comment>
<evidence type="ECO:0000313" key="3">
    <source>
        <dbReference type="Proteomes" id="UP001415857"/>
    </source>
</evidence>
<evidence type="ECO:0000259" key="1">
    <source>
        <dbReference type="PROSITE" id="PS50181"/>
    </source>
</evidence>
<dbReference type="Gene3D" id="1.20.1280.50">
    <property type="match status" value="1"/>
</dbReference>
<dbReference type="InterPro" id="IPR036047">
    <property type="entry name" value="F-box-like_dom_sf"/>
</dbReference>
<dbReference type="PANTHER" id="PTHR31639">
    <property type="entry name" value="F-BOX PROTEIN-LIKE"/>
    <property type="match status" value="1"/>
</dbReference>
<feature type="domain" description="F-box" evidence="1">
    <location>
        <begin position="16"/>
        <end position="69"/>
    </location>
</feature>
<dbReference type="Pfam" id="PF00646">
    <property type="entry name" value="F-box"/>
    <property type="match status" value="1"/>
</dbReference>
<dbReference type="PANTHER" id="PTHR31639:SF312">
    <property type="entry name" value="CYCLIN-LIKE F-BOX"/>
    <property type="match status" value="1"/>
</dbReference>
<evidence type="ECO:0000313" key="2">
    <source>
        <dbReference type="EMBL" id="KAK9276810.1"/>
    </source>
</evidence>